<dbReference type="AlphaFoldDB" id="X0W037"/>
<dbReference type="EMBL" id="BARS01030108">
    <property type="protein sequence ID" value="GAG18003.1"/>
    <property type="molecule type" value="Genomic_DNA"/>
</dbReference>
<feature type="transmembrane region" description="Helical" evidence="1">
    <location>
        <begin position="6"/>
        <end position="25"/>
    </location>
</feature>
<name>X0W037_9ZZZZ</name>
<keyword evidence="1" id="KW-0812">Transmembrane</keyword>
<organism evidence="2">
    <name type="scientific">marine sediment metagenome</name>
    <dbReference type="NCBI Taxonomy" id="412755"/>
    <lineage>
        <taxon>unclassified sequences</taxon>
        <taxon>metagenomes</taxon>
        <taxon>ecological metagenomes</taxon>
    </lineage>
</organism>
<evidence type="ECO:0000256" key="1">
    <source>
        <dbReference type="SAM" id="Phobius"/>
    </source>
</evidence>
<protein>
    <submittedName>
        <fullName evidence="2">Uncharacterized protein</fullName>
    </submittedName>
</protein>
<gene>
    <name evidence="2" type="ORF">S01H1_46991</name>
</gene>
<proteinExistence type="predicted"/>
<evidence type="ECO:0000313" key="2">
    <source>
        <dbReference type="EMBL" id="GAG18003.1"/>
    </source>
</evidence>
<sequence length="32" mass="3793">DTNLVLRFSFFVLPLFAIHHILISANKKFLYN</sequence>
<feature type="non-terminal residue" evidence="2">
    <location>
        <position position="1"/>
    </location>
</feature>
<comment type="caution">
    <text evidence="2">The sequence shown here is derived from an EMBL/GenBank/DDBJ whole genome shotgun (WGS) entry which is preliminary data.</text>
</comment>
<accession>X0W037</accession>
<keyword evidence="1" id="KW-0472">Membrane</keyword>
<keyword evidence="1" id="KW-1133">Transmembrane helix</keyword>
<reference evidence="2" key="1">
    <citation type="journal article" date="2014" name="Front. Microbiol.">
        <title>High frequency of phylogenetically diverse reductive dehalogenase-homologous genes in deep subseafloor sedimentary metagenomes.</title>
        <authorList>
            <person name="Kawai M."/>
            <person name="Futagami T."/>
            <person name="Toyoda A."/>
            <person name="Takaki Y."/>
            <person name="Nishi S."/>
            <person name="Hori S."/>
            <person name="Arai W."/>
            <person name="Tsubouchi T."/>
            <person name="Morono Y."/>
            <person name="Uchiyama I."/>
            <person name="Ito T."/>
            <person name="Fujiyama A."/>
            <person name="Inagaki F."/>
            <person name="Takami H."/>
        </authorList>
    </citation>
    <scope>NUCLEOTIDE SEQUENCE</scope>
    <source>
        <strain evidence="2">Expedition CK06-06</strain>
    </source>
</reference>